<evidence type="ECO:0000313" key="2">
    <source>
        <dbReference type="Proteomes" id="UP000001075"/>
    </source>
</evidence>
<reference evidence="2" key="1">
    <citation type="journal article" date="2011" name="Nat. Biotechnol.">
        <title>The genomic sequence of the Chinese hamster ovary (CHO)-K1 cell line.</title>
        <authorList>
            <person name="Xu X."/>
            <person name="Nagarajan H."/>
            <person name="Lewis N.E."/>
            <person name="Pan S."/>
            <person name="Cai Z."/>
            <person name="Liu X."/>
            <person name="Chen W."/>
            <person name="Xie M."/>
            <person name="Wang W."/>
            <person name="Hammond S."/>
            <person name="Andersen M.R."/>
            <person name="Neff N."/>
            <person name="Passarelli B."/>
            <person name="Koh W."/>
            <person name="Fan H.C."/>
            <person name="Wang J."/>
            <person name="Gui Y."/>
            <person name="Lee K.H."/>
            <person name="Betenbaugh M.J."/>
            <person name="Quake S.R."/>
            <person name="Famili I."/>
            <person name="Palsson B.O."/>
            <person name="Wang J."/>
        </authorList>
    </citation>
    <scope>NUCLEOTIDE SEQUENCE [LARGE SCALE GENOMIC DNA]</scope>
    <source>
        <strain evidence="2">CHO K1 cell line</strain>
    </source>
</reference>
<dbReference type="EMBL" id="JH000018">
    <property type="protein sequence ID" value="EGV94498.1"/>
    <property type="molecule type" value="Genomic_DNA"/>
</dbReference>
<gene>
    <name evidence="1" type="ORF">I79_000888</name>
</gene>
<organism evidence="1 2">
    <name type="scientific">Cricetulus griseus</name>
    <name type="common">Chinese hamster</name>
    <name type="synonym">Cricetulus barabensis griseus</name>
    <dbReference type="NCBI Taxonomy" id="10029"/>
    <lineage>
        <taxon>Eukaryota</taxon>
        <taxon>Metazoa</taxon>
        <taxon>Chordata</taxon>
        <taxon>Craniata</taxon>
        <taxon>Vertebrata</taxon>
        <taxon>Euteleostomi</taxon>
        <taxon>Mammalia</taxon>
        <taxon>Eutheria</taxon>
        <taxon>Euarchontoglires</taxon>
        <taxon>Glires</taxon>
        <taxon>Rodentia</taxon>
        <taxon>Myomorpha</taxon>
        <taxon>Muroidea</taxon>
        <taxon>Cricetidae</taxon>
        <taxon>Cricetinae</taxon>
        <taxon>Cricetulus</taxon>
    </lineage>
</organism>
<protein>
    <submittedName>
        <fullName evidence="1">Uncharacterized protein</fullName>
    </submittedName>
</protein>
<name>G3GTB1_CRIGR</name>
<dbReference type="Proteomes" id="UP000001075">
    <property type="component" value="Unassembled WGS sequence"/>
</dbReference>
<sequence>MGPIRNRFSLGQCQWMKCDWLHYISSFIKGVPSGSHNPICQMEVLGLTTFLLSWESTSLLFLKSQIKKLKTVISDSDSLICGVGQNGGI</sequence>
<proteinExistence type="predicted"/>
<accession>G3GTB1</accession>
<dbReference type="AlphaFoldDB" id="G3GTB1"/>
<dbReference type="InParanoid" id="G3GTB1"/>
<evidence type="ECO:0000313" key="1">
    <source>
        <dbReference type="EMBL" id="EGV94498.1"/>
    </source>
</evidence>